<dbReference type="NCBIfam" id="TIGR01784">
    <property type="entry name" value="T_den_put_tspse"/>
    <property type="match status" value="1"/>
</dbReference>
<protein>
    <recommendedName>
        <fullName evidence="3">Rpn family recombination-promoting nuclease/putative transposase</fullName>
    </recommendedName>
</protein>
<proteinExistence type="predicted"/>
<organism evidence="1 2">
    <name type="scientific">Candidatus Enterococcus ferrettii</name>
    <dbReference type="NCBI Taxonomy" id="2815324"/>
    <lineage>
        <taxon>Bacteria</taxon>
        <taxon>Bacillati</taxon>
        <taxon>Bacillota</taxon>
        <taxon>Bacilli</taxon>
        <taxon>Lactobacillales</taxon>
        <taxon>Enterococcaceae</taxon>
        <taxon>Enterococcus</taxon>
    </lineage>
</organism>
<dbReference type="InterPro" id="IPR010106">
    <property type="entry name" value="RpnA"/>
</dbReference>
<reference evidence="1 2" key="1">
    <citation type="submission" date="2024-02" db="EMBL/GenBank/DDBJ databases">
        <title>The Genome Sequence of Enterococcus sp. DIV0159.</title>
        <authorList>
            <person name="Earl A."/>
            <person name="Manson A."/>
            <person name="Gilmore M."/>
            <person name="Sanders J."/>
            <person name="Shea T."/>
            <person name="Howe W."/>
            <person name="Livny J."/>
            <person name="Cuomo C."/>
            <person name="Neafsey D."/>
            <person name="Birren B."/>
        </authorList>
    </citation>
    <scope>NUCLEOTIDE SEQUENCE [LARGE SCALE GENOMIC DNA]</scope>
    <source>
        <strain evidence="1 2">665A</strain>
    </source>
</reference>
<name>A0ABV0EVA7_9ENTE</name>
<dbReference type="PANTHER" id="PTHR41317:SF1">
    <property type="entry name" value="PD-(D_E)XK NUCLEASE FAMILY TRANSPOSASE"/>
    <property type="match status" value="1"/>
</dbReference>
<dbReference type="Proteomes" id="UP000664357">
    <property type="component" value="Unassembled WGS sequence"/>
</dbReference>
<evidence type="ECO:0008006" key="3">
    <source>
        <dbReference type="Google" id="ProtNLM"/>
    </source>
</evidence>
<sequence length="293" mass="33726">MKNRPKVLPTMDLLFKKLLCSKDSTHILKAFIRDILGKEFKTVKPRETYHIDSYKKAFDENPELMRTEVDILAETEAGGHVTIEMQIQSHDYFIERSLFYLLEAFRSSLGNQEIEDCIKSNNFSSLRPAYGINIIDFHLFEQDEAAIHKFALLDSASHKPLCARQGDELIMLCFFSLKNKNIDQTSAAYLWQQFFKTGEVPDEAPNYLKEAQKKIDYYSLDEEEQKMIMDINKAKMVNDAVFATAVRKIREEAKAEKLEIALNLLKIGLSIEQVADSTKLAIEEVEALRNTLI</sequence>
<gene>
    <name evidence="1" type="ORF">JZO67_004573</name>
</gene>
<dbReference type="Pfam" id="PF12784">
    <property type="entry name" value="PDDEXK_2"/>
    <property type="match status" value="1"/>
</dbReference>
<keyword evidence="2" id="KW-1185">Reference proteome</keyword>
<accession>A0ABV0EVA7</accession>
<dbReference type="PANTHER" id="PTHR41317">
    <property type="entry name" value="PD-(D_E)XK NUCLEASE FAMILY TRANSPOSASE"/>
    <property type="match status" value="1"/>
</dbReference>
<comment type="caution">
    <text evidence="1">The sequence shown here is derived from an EMBL/GenBank/DDBJ whole genome shotgun (WGS) entry which is preliminary data.</text>
</comment>
<evidence type="ECO:0000313" key="1">
    <source>
        <dbReference type="EMBL" id="MEO1772591.1"/>
    </source>
</evidence>
<dbReference type="RefSeq" id="WP_207701090.1">
    <property type="nucleotide sequence ID" value="NZ_JAFREL020000005.1"/>
</dbReference>
<evidence type="ECO:0000313" key="2">
    <source>
        <dbReference type="Proteomes" id="UP000664357"/>
    </source>
</evidence>
<dbReference type="EMBL" id="JAFREL020000005">
    <property type="protein sequence ID" value="MEO1772591.1"/>
    <property type="molecule type" value="Genomic_DNA"/>
</dbReference>